<comment type="caution">
    <text evidence="2">The sequence shown here is derived from an EMBL/GenBank/DDBJ whole genome shotgun (WGS) entry which is preliminary data.</text>
</comment>
<dbReference type="InterPro" id="IPR036691">
    <property type="entry name" value="Endo/exonu/phosph_ase_sf"/>
</dbReference>
<dbReference type="PANTHER" id="PTHR23227">
    <property type="entry name" value="BUCENTAUR RELATED"/>
    <property type="match status" value="1"/>
</dbReference>
<protein>
    <submittedName>
        <fullName evidence="2">Endonuclease-reverse transcriptase</fullName>
    </submittedName>
</protein>
<dbReference type="InterPro" id="IPR027124">
    <property type="entry name" value="Swc5/CFDP1/2"/>
</dbReference>
<keyword evidence="2" id="KW-0540">Nuclease</keyword>
<accession>A0AAV4I1I7</accession>
<dbReference type="Proteomes" id="UP000762676">
    <property type="component" value="Unassembled WGS sequence"/>
</dbReference>
<dbReference type="GO" id="GO:0004519">
    <property type="term" value="F:endonuclease activity"/>
    <property type="evidence" value="ECO:0007669"/>
    <property type="project" value="UniProtKB-KW"/>
</dbReference>
<keyword evidence="2" id="KW-0255">Endonuclease</keyword>
<dbReference type="PANTHER" id="PTHR23227:SF67">
    <property type="entry name" value="CRANIOFACIAL DEVELOPMENT PROTEIN 2-LIKE"/>
    <property type="match status" value="1"/>
</dbReference>
<gene>
    <name evidence="2" type="ORF">ElyMa_001147500</name>
</gene>
<dbReference type="Gene3D" id="3.60.10.10">
    <property type="entry name" value="Endonuclease/exonuclease/phosphatase"/>
    <property type="match status" value="1"/>
</dbReference>
<feature type="compositionally biased region" description="Basic and acidic residues" evidence="1">
    <location>
        <begin position="72"/>
        <end position="81"/>
    </location>
</feature>
<reference evidence="2 3" key="1">
    <citation type="journal article" date="2021" name="Elife">
        <title>Chloroplast acquisition without the gene transfer in kleptoplastic sea slugs, Plakobranchus ocellatus.</title>
        <authorList>
            <person name="Maeda T."/>
            <person name="Takahashi S."/>
            <person name="Yoshida T."/>
            <person name="Shimamura S."/>
            <person name="Takaki Y."/>
            <person name="Nagai Y."/>
            <person name="Toyoda A."/>
            <person name="Suzuki Y."/>
            <person name="Arimoto A."/>
            <person name="Ishii H."/>
            <person name="Satoh N."/>
            <person name="Nishiyama T."/>
            <person name="Hasebe M."/>
            <person name="Maruyama T."/>
            <person name="Minagawa J."/>
            <person name="Obokata J."/>
            <person name="Shigenobu S."/>
        </authorList>
    </citation>
    <scope>NUCLEOTIDE SEQUENCE [LARGE SCALE GENOMIC DNA]</scope>
</reference>
<sequence length="322" mass="36621">MARTHGQYVHCNSRRQRQTTGRILCHETYTMKRNLKKRKSNGSTHGPPSCDWPKTPYWEEQTSRPITSSADEGIKPDCAKGETADSRKLRFRIGKKFRIGTLNVRSMKAGTLSIVIKEVRRNKIIICGIAEHRWSGKGHFTPAEGGKIMYSGGDKSGYGGVAVYLDKDCINMMLGYNPVNDRIMSVRLKGTAHNLTIIQTYAPTTQASEERELFYDCLQQTLDSIQKQDEILIMGDFNATVSKRMSEKECNTIGEYGIGTRNEAGERLVEFCLENNLFIANTMFQNHRRRLYTWLLKTPNRLYSCSKQMAVINYGCTNSTRS</sequence>
<evidence type="ECO:0000256" key="1">
    <source>
        <dbReference type="SAM" id="MobiDB-lite"/>
    </source>
</evidence>
<evidence type="ECO:0000313" key="2">
    <source>
        <dbReference type="EMBL" id="GFS03337.1"/>
    </source>
</evidence>
<evidence type="ECO:0000313" key="3">
    <source>
        <dbReference type="Proteomes" id="UP000762676"/>
    </source>
</evidence>
<proteinExistence type="predicted"/>
<dbReference type="AlphaFoldDB" id="A0AAV4I1I7"/>
<organism evidence="2 3">
    <name type="scientific">Elysia marginata</name>
    <dbReference type="NCBI Taxonomy" id="1093978"/>
    <lineage>
        <taxon>Eukaryota</taxon>
        <taxon>Metazoa</taxon>
        <taxon>Spiralia</taxon>
        <taxon>Lophotrochozoa</taxon>
        <taxon>Mollusca</taxon>
        <taxon>Gastropoda</taxon>
        <taxon>Heterobranchia</taxon>
        <taxon>Euthyneura</taxon>
        <taxon>Panpulmonata</taxon>
        <taxon>Sacoglossa</taxon>
        <taxon>Placobranchoidea</taxon>
        <taxon>Plakobranchidae</taxon>
        <taxon>Elysia</taxon>
    </lineage>
</organism>
<dbReference type="CDD" id="cd09076">
    <property type="entry name" value="L1-EN"/>
    <property type="match status" value="1"/>
</dbReference>
<keyword evidence="3" id="KW-1185">Reference proteome</keyword>
<keyword evidence="2" id="KW-0378">Hydrolase</keyword>
<feature type="region of interest" description="Disordered" evidence="1">
    <location>
        <begin position="34"/>
        <end position="81"/>
    </location>
</feature>
<name>A0AAV4I1I7_9GAST</name>
<dbReference type="SUPFAM" id="SSF56219">
    <property type="entry name" value="DNase I-like"/>
    <property type="match status" value="1"/>
</dbReference>
<dbReference type="EMBL" id="BMAT01002266">
    <property type="protein sequence ID" value="GFS03337.1"/>
    <property type="molecule type" value="Genomic_DNA"/>
</dbReference>